<sequence>MYTLLLILIVLLYVLVLAFFLFMGFKFKFLVPTPIQRGHEIFEYEFNSLCTSTTLDAKQLSQNCDPHTWNGSQFTRLEWLSNPNGNHYFCHYYIQGNTFVYNKMAYLPQNYWITIYDTDKNTTVGSARYSTCWKESLKNDYSKAGVKNTMTRVSAASGLLANYEGANVFIDFTNKKRKIYLYHEDFLPPGIQGPVVKEKEED</sequence>
<keyword evidence="1" id="KW-0472">Membrane</keyword>
<keyword evidence="1" id="KW-1133">Transmembrane helix</keyword>
<evidence type="ECO:0000313" key="2">
    <source>
        <dbReference type="EMBL" id="QHU11473.1"/>
    </source>
</evidence>
<keyword evidence="1" id="KW-0812">Transmembrane</keyword>
<dbReference type="EMBL" id="MN740785">
    <property type="protein sequence ID" value="QHU11473.1"/>
    <property type="molecule type" value="Genomic_DNA"/>
</dbReference>
<proteinExistence type="predicted"/>
<feature type="transmembrane region" description="Helical" evidence="1">
    <location>
        <begin position="6"/>
        <end position="27"/>
    </location>
</feature>
<name>A0A6C0K1M2_9ZZZZ</name>
<dbReference type="AlphaFoldDB" id="A0A6C0K1M2"/>
<evidence type="ECO:0000256" key="1">
    <source>
        <dbReference type="SAM" id="Phobius"/>
    </source>
</evidence>
<accession>A0A6C0K1M2</accession>
<reference evidence="2" key="1">
    <citation type="journal article" date="2020" name="Nature">
        <title>Giant virus diversity and host interactions through global metagenomics.</title>
        <authorList>
            <person name="Schulz F."/>
            <person name="Roux S."/>
            <person name="Paez-Espino D."/>
            <person name="Jungbluth S."/>
            <person name="Walsh D.A."/>
            <person name="Denef V.J."/>
            <person name="McMahon K.D."/>
            <person name="Konstantinidis K.T."/>
            <person name="Eloe-Fadrosh E.A."/>
            <person name="Kyrpides N.C."/>
            <person name="Woyke T."/>
        </authorList>
    </citation>
    <scope>NUCLEOTIDE SEQUENCE</scope>
    <source>
        <strain evidence="2">GVMAG-S-1101169-75</strain>
    </source>
</reference>
<organism evidence="2">
    <name type="scientific">viral metagenome</name>
    <dbReference type="NCBI Taxonomy" id="1070528"/>
    <lineage>
        <taxon>unclassified sequences</taxon>
        <taxon>metagenomes</taxon>
        <taxon>organismal metagenomes</taxon>
    </lineage>
</organism>
<protein>
    <submittedName>
        <fullName evidence="2">Uncharacterized protein</fullName>
    </submittedName>
</protein>